<keyword evidence="5" id="KW-1185">Reference proteome</keyword>
<dbReference type="SUPFAM" id="SSF56281">
    <property type="entry name" value="Metallo-hydrolase/oxidoreductase"/>
    <property type="match status" value="1"/>
</dbReference>
<dbReference type="PANTHER" id="PTHR43546">
    <property type="entry name" value="UPF0173 METAL-DEPENDENT HYDROLASE MJ1163-RELATED"/>
    <property type="match status" value="1"/>
</dbReference>
<sequence>MVDATHMPKSMTRRQTIAMGSGALLGSALLVAHGSASAITERSTRSASLTQVRNATLRIDYGGVRFLVDPLLGDKDAYPGFEGTANSQRRNPLVPLPIPLASIVDVDAVVVTHLHPDHWDEAAKAKLNKSLPIFAQNAEDAAQLRSAGFSDVRLLTENTEFHGVRLNRTGGQHGTDAALKALPQILGPVSGFVMSHPAHKTLYVAGDTIWNAEVKRAIAHHSPDVIVLNAGMATVIGLDPIIMGPADVLAVHRAAPNAMLIASHMEAVNHCILSRADLRAFAKRDGYDQHLLIPADGETLAI</sequence>
<dbReference type="RefSeq" id="WP_208414226.1">
    <property type="nucleotide sequence ID" value="NZ_BAAADC010000001.1"/>
</dbReference>
<reference evidence="4 5" key="1">
    <citation type="submission" date="2020-03" db="EMBL/GenBank/DDBJ databases">
        <title>Genomic Encyclopedia of Type Strains, Phase IV (KMG-IV): sequencing the most valuable type-strain genomes for metagenomic binning, comparative biology and taxonomic classification.</title>
        <authorList>
            <person name="Goeker M."/>
        </authorList>
    </citation>
    <scope>NUCLEOTIDE SEQUENCE [LARGE SCALE GENOMIC DNA]</scope>
    <source>
        <strain evidence="4 5">DSM 19867</strain>
    </source>
</reference>
<gene>
    <name evidence="4" type="ORF">FHS83_000904</name>
</gene>
<comment type="caution">
    <text evidence="4">The sequence shown here is derived from an EMBL/GenBank/DDBJ whole genome shotgun (WGS) entry which is preliminary data.</text>
</comment>
<dbReference type="Gene3D" id="3.60.15.10">
    <property type="entry name" value="Ribonuclease Z/Hydroxyacylglutathione hydrolase-like"/>
    <property type="match status" value="1"/>
</dbReference>
<keyword evidence="1" id="KW-0378">Hydrolase</keyword>
<dbReference type="EMBL" id="JAASRM010000001">
    <property type="protein sequence ID" value="NIK87586.1"/>
    <property type="molecule type" value="Genomic_DNA"/>
</dbReference>
<protein>
    <submittedName>
        <fullName evidence="4">L-ascorbate metabolism protein UlaG (Beta-lactamase superfamily)</fullName>
    </submittedName>
</protein>
<evidence type="ECO:0000313" key="4">
    <source>
        <dbReference type="EMBL" id="NIK87586.1"/>
    </source>
</evidence>
<feature type="chain" id="PRO_5032746213" evidence="2">
    <location>
        <begin position="39"/>
        <end position="302"/>
    </location>
</feature>
<dbReference type="AlphaFoldDB" id="A0A846MW27"/>
<evidence type="ECO:0000313" key="5">
    <source>
        <dbReference type="Proteomes" id="UP000570514"/>
    </source>
</evidence>
<evidence type="ECO:0000256" key="1">
    <source>
        <dbReference type="ARBA" id="ARBA00022801"/>
    </source>
</evidence>
<dbReference type="InterPro" id="IPR050114">
    <property type="entry name" value="UPF0173_UPF0282_UlaG_hydrolase"/>
</dbReference>
<dbReference type="Pfam" id="PF12706">
    <property type="entry name" value="Lactamase_B_2"/>
    <property type="match status" value="1"/>
</dbReference>
<accession>A0A846MW27</accession>
<dbReference type="InterPro" id="IPR001279">
    <property type="entry name" value="Metallo-B-lactamas"/>
</dbReference>
<dbReference type="GO" id="GO:0016787">
    <property type="term" value="F:hydrolase activity"/>
    <property type="evidence" value="ECO:0007669"/>
    <property type="project" value="UniProtKB-KW"/>
</dbReference>
<dbReference type="InterPro" id="IPR036866">
    <property type="entry name" value="RibonucZ/Hydroxyglut_hydro"/>
</dbReference>
<feature type="signal peptide" evidence="2">
    <location>
        <begin position="1"/>
        <end position="38"/>
    </location>
</feature>
<evidence type="ECO:0000256" key="2">
    <source>
        <dbReference type="SAM" id="SignalP"/>
    </source>
</evidence>
<evidence type="ECO:0000259" key="3">
    <source>
        <dbReference type="Pfam" id="PF12706"/>
    </source>
</evidence>
<dbReference type="PANTHER" id="PTHR43546:SF9">
    <property type="entry name" value="L-ASCORBATE-6-PHOSPHATE LACTONASE ULAG-RELATED"/>
    <property type="match status" value="1"/>
</dbReference>
<keyword evidence="2" id="KW-0732">Signal</keyword>
<proteinExistence type="predicted"/>
<feature type="domain" description="Metallo-beta-lactamase" evidence="3">
    <location>
        <begin position="65"/>
        <end position="265"/>
    </location>
</feature>
<dbReference type="Proteomes" id="UP000570514">
    <property type="component" value="Unassembled WGS sequence"/>
</dbReference>
<name>A0A846MW27_9PROT</name>
<organism evidence="4 5">
    <name type="scientific">Rhizomicrobium palustre</name>
    <dbReference type="NCBI Taxonomy" id="189966"/>
    <lineage>
        <taxon>Bacteria</taxon>
        <taxon>Pseudomonadati</taxon>
        <taxon>Pseudomonadota</taxon>
        <taxon>Alphaproteobacteria</taxon>
        <taxon>Micropepsales</taxon>
        <taxon>Micropepsaceae</taxon>
        <taxon>Rhizomicrobium</taxon>
    </lineage>
</organism>